<dbReference type="InterPro" id="IPR018392">
    <property type="entry name" value="LysM"/>
</dbReference>
<dbReference type="AlphaFoldDB" id="E3DLE5"/>
<dbReference type="STRING" id="572479.Hprae_1031"/>
<evidence type="ECO:0000313" key="3">
    <source>
        <dbReference type="EMBL" id="ADO77184.1"/>
    </source>
</evidence>
<proteinExistence type="predicted"/>
<reference evidence="3 4" key="2">
    <citation type="journal article" date="2011" name="Stand. Genomic Sci.">
        <title>Complete genome sequence of the extremely halophilic Halanaerobium praevalens type strain (GSL).</title>
        <authorList>
            <person name="Ivanova N."/>
            <person name="Sikorski J."/>
            <person name="Chertkov O."/>
            <person name="Nolan M."/>
            <person name="Lucas S."/>
            <person name="Hammon N."/>
            <person name="Deshpande S."/>
            <person name="Cheng J.F."/>
            <person name="Tapia R."/>
            <person name="Han C."/>
            <person name="Goodwin L."/>
            <person name="Pitluck S."/>
            <person name="Huntemann M."/>
            <person name="Liolios K."/>
            <person name="Pagani I."/>
            <person name="Mavromatis K."/>
            <person name="Ovchinikova G."/>
            <person name="Pati A."/>
            <person name="Chen A."/>
            <person name="Palaniappan K."/>
            <person name="Land M."/>
            <person name="Hauser L."/>
            <person name="Brambilla E.M."/>
            <person name="Kannan K.P."/>
            <person name="Rohde M."/>
            <person name="Tindall B.J."/>
            <person name="Goker M."/>
            <person name="Detter J.C."/>
            <person name="Woyke T."/>
            <person name="Bristow J."/>
            <person name="Eisen J.A."/>
            <person name="Markowitz V."/>
            <person name="Hugenholtz P."/>
            <person name="Kyrpides N.C."/>
            <person name="Klenk H.P."/>
            <person name="Lapidus A."/>
        </authorList>
    </citation>
    <scope>NUCLEOTIDE SEQUENCE [LARGE SCALE GENOMIC DNA]</scope>
    <source>
        <strain evidence="4">ATCC 33744 / DSM 2228 / GSL</strain>
    </source>
</reference>
<keyword evidence="1" id="KW-1133">Transmembrane helix</keyword>
<name>E3DLE5_HALPG</name>
<dbReference type="Gene3D" id="3.10.350.10">
    <property type="entry name" value="LysM domain"/>
    <property type="match status" value="1"/>
</dbReference>
<evidence type="ECO:0000259" key="2">
    <source>
        <dbReference type="PROSITE" id="PS51782"/>
    </source>
</evidence>
<evidence type="ECO:0000313" key="4">
    <source>
        <dbReference type="Proteomes" id="UP000006866"/>
    </source>
</evidence>
<dbReference type="RefSeq" id="WP_014553217.1">
    <property type="nucleotide sequence ID" value="NC_017455.1"/>
</dbReference>
<accession>E3DLE5</accession>
<dbReference type="CDD" id="cd00118">
    <property type="entry name" value="LysM"/>
    <property type="match status" value="1"/>
</dbReference>
<evidence type="ECO:0000256" key="1">
    <source>
        <dbReference type="SAM" id="Phobius"/>
    </source>
</evidence>
<dbReference type="InterPro" id="IPR036779">
    <property type="entry name" value="LysM_dom_sf"/>
</dbReference>
<dbReference type="HOGENOM" id="CLU_136034_3_0_9"/>
<dbReference type="PROSITE" id="PS51782">
    <property type="entry name" value="LYSM"/>
    <property type="match status" value="1"/>
</dbReference>
<dbReference type="KEGG" id="hpk:Hprae_1031"/>
<organism evidence="3 4">
    <name type="scientific">Halanaerobium praevalens (strain ATCC 33744 / DSM 2228 / GSL)</name>
    <dbReference type="NCBI Taxonomy" id="572479"/>
    <lineage>
        <taxon>Bacteria</taxon>
        <taxon>Bacillati</taxon>
        <taxon>Bacillota</taxon>
        <taxon>Clostridia</taxon>
        <taxon>Halanaerobiales</taxon>
        <taxon>Halanaerobiaceae</taxon>
        <taxon>Halanaerobium</taxon>
    </lineage>
</organism>
<dbReference type="SUPFAM" id="SSF54106">
    <property type="entry name" value="LysM domain"/>
    <property type="match status" value="1"/>
</dbReference>
<keyword evidence="1" id="KW-0812">Transmembrane</keyword>
<dbReference type="Proteomes" id="UP000006866">
    <property type="component" value="Chromosome"/>
</dbReference>
<dbReference type="Pfam" id="PF01476">
    <property type="entry name" value="LysM"/>
    <property type="match status" value="1"/>
</dbReference>
<dbReference type="SMART" id="SM00257">
    <property type="entry name" value="LysM"/>
    <property type="match status" value="1"/>
</dbReference>
<feature type="transmembrane region" description="Helical" evidence="1">
    <location>
        <begin position="24"/>
        <end position="50"/>
    </location>
</feature>
<protein>
    <submittedName>
        <fullName evidence="3">Peptidoglycan-binding lysin domain protein</fullName>
    </submittedName>
</protein>
<feature type="domain" description="LysM" evidence="2">
    <location>
        <begin position="59"/>
        <end position="110"/>
    </location>
</feature>
<dbReference type="eggNOG" id="COG1388">
    <property type="taxonomic scope" value="Bacteria"/>
</dbReference>
<dbReference type="EMBL" id="CP002175">
    <property type="protein sequence ID" value="ADO77184.1"/>
    <property type="molecule type" value="Genomic_DNA"/>
</dbReference>
<keyword evidence="4" id="KW-1185">Reference proteome</keyword>
<keyword evidence="1" id="KW-0472">Membrane</keyword>
<sequence length="113" mass="12996">MNNLNVYSLNYSQNKRTKNKDQTILIKFLTILTVIICLSILFILLFSLLGKGKTSDNFIKHEIKVGESLWSIANHYYDSNKVDLRKIVYNIKEINNINSSLIIPGKKLLVPLN</sequence>
<dbReference type="PATRIC" id="fig|572479.3.peg.1042"/>
<dbReference type="OrthoDB" id="2679564at2"/>
<reference evidence="4" key="1">
    <citation type="submission" date="2010-10" db="EMBL/GenBank/DDBJ databases">
        <title>The complete genome of Halanaerobium praevalens DSM 2228.</title>
        <authorList>
            <consortium name="US DOE Joint Genome Institute (JGI-PGF)"/>
            <person name="Lucas S."/>
            <person name="Copeland A."/>
            <person name="Lapidus A."/>
            <person name="Glavina del Rio T."/>
            <person name="Dalin E."/>
            <person name="Tice H."/>
            <person name="Bruce D."/>
            <person name="Goodwin L."/>
            <person name="Pitluck S."/>
            <person name="Kyrpides N."/>
            <person name="Mavromatis K."/>
            <person name="Ivanova N."/>
            <person name="Ovchinnikova G."/>
            <person name="Chertkov O."/>
            <person name="Detter J.C."/>
            <person name="Han C."/>
            <person name="Larimer F."/>
            <person name="Land M."/>
            <person name="Hauser L."/>
            <person name="Markowitz V."/>
            <person name="Cheng J.-F."/>
            <person name="Hugenholtz P."/>
            <person name="Woyke T."/>
            <person name="Wu D."/>
            <person name="Tindall B."/>
            <person name="Pomrenke H.G."/>
            <person name="Brambilla E."/>
            <person name="Klenk H.-P."/>
            <person name="Eisen J.A."/>
        </authorList>
    </citation>
    <scope>NUCLEOTIDE SEQUENCE [LARGE SCALE GENOMIC DNA]</scope>
    <source>
        <strain evidence="4">ATCC 33744 / DSM 2228 / GSL</strain>
    </source>
</reference>
<gene>
    <name evidence="3" type="ordered locus">Hprae_1031</name>
</gene>